<evidence type="ECO:0000313" key="6">
    <source>
        <dbReference type="EMBL" id="PZF73607.1"/>
    </source>
</evidence>
<protein>
    <recommendedName>
        <fullName evidence="5">Cytochrome c domain-containing protein</fullName>
    </recommendedName>
</protein>
<evidence type="ECO:0000256" key="2">
    <source>
        <dbReference type="ARBA" id="ARBA00022723"/>
    </source>
</evidence>
<evidence type="ECO:0000313" key="7">
    <source>
        <dbReference type="Proteomes" id="UP000248745"/>
    </source>
</evidence>
<dbReference type="AlphaFoldDB" id="A0A2W2BCK6"/>
<dbReference type="SUPFAM" id="SSF82185">
    <property type="entry name" value="Histone H3 K4-specific methyltransferase SET7/9 N-terminal domain"/>
    <property type="match status" value="1"/>
</dbReference>
<keyword evidence="2 4" id="KW-0479">Metal-binding</keyword>
<reference evidence="6 7" key="1">
    <citation type="submission" date="2018-06" db="EMBL/GenBank/DDBJ databases">
        <title>Mucibacter soli gen. nov., sp. nov., a new member of the family Chitinophagaceae producing mucin.</title>
        <authorList>
            <person name="Kim M.-K."/>
            <person name="Park S."/>
            <person name="Kim T.-S."/>
            <person name="Joung Y."/>
            <person name="Han J.-H."/>
            <person name="Kim S.B."/>
        </authorList>
    </citation>
    <scope>NUCLEOTIDE SEQUENCE [LARGE SCALE GENOMIC DNA]</scope>
    <source>
        <strain evidence="6 7">R1-15</strain>
    </source>
</reference>
<accession>A0A2W2BCK6</accession>
<dbReference type="GO" id="GO:0009055">
    <property type="term" value="F:electron transfer activity"/>
    <property type="evidence" value="ECO:0007669"/>
    <property type="project" value="InterPro"/>
</dbReference>
<gene>
    <name evidence="6" type="ORF">DN068_07750</name>
</gene>
<dbReference type="InterPro" id="IPR011652">
    <property type="entry name" value="MORN_2"/>
</dbReference>
<evidence type="ECO:0000256" key="3">
    <source>
        <dbReference type="ARBA" id="ARBA00023004"/>
    </source>
</evidence>
<comment type="caution">
    <text evidence="6">The sequence shown here is derived from an EMBL/GenBank/DDBJ whole genome shotgun (WGS) entry which is preliminary data.</text>
</comment>
<proteinExistence type="predicted"/>
<dbReference type="PROSITE" id="PS51007">
    <property type="entry name" value="CYTC"/>
    <property type="match status" value="1"/>
</dbReference>
<evidence type="ECO:0000259" key="5">
    <source>
        <dbReference type="PROSITE" id="PS51007"/>
    </source>
</evidence>
<dbReference type="Pfam" id="PF07661">
    <property type="entry name" value="MORN_2"/>
    <property type="match status" value="2"/>
</dbReference>
<dbReference type="Gene3D" id="1.10.760.10">
    <property type="entry name" value="Cytochrome c-like domain"/>
    <property type="match status" value="1"/>
</dbReference>
<evidence type="ECO:0000256" key="1">
    <source>
        <dbReference type="ARBA" id="ARBA00022617"/>
    </source>
</evidence>
<dbReference type="InterPro" id="IPR036909">
    <property type="entry name" value="Cyt_c-like_dom_sf"/>
</dbReference>
<dbReference type="Pfam" id="PF00034">
    <property type="entry name" value="Cytochrom_C"/>
    <property type="match status" value="1"/>
</dbReference>
<dbReference type="GO" id="GO:0046872">
    <property type="term" value="F:metal ion binding"/>
    <property type="evidence" value="ECO:0007669"/>
    <property type="project" value="UniProtKB-KW"/>
</dbReference>
<feature type="domain" description="Cytochrome c" evidence="5">
    <location>
        <begin position="198"/>
        <end position="290"/>
    </location>
</feature>
<name>A0A2W2BCK6_9BACT</name>
<dbReference type="GO" id="GO:0020037">
    <property type="term" value="F:heme binding"/>
    <property type="evidence" value="ECO:0007669"/>
    <property type="project" value="InterPro"/>
</dbReference>
<keyword evidence="1 4" id="KW-0349">Heme</keyword>
<sequence>MTLSKQTKKYILFVPFTCAIWVYGQKKSVEKHCYPSGQVEWEMRFDSSCNCVDLTQYYESGNVLGKNRRCRISAITSRMEGAEISYYENGIVQTFAFWKDGVPEGRLYVNYPNGQTDWEKFCTNKFKTGIWKRYNKTGTLKEEEIFVDKTTLWGSNDDYATKKEYFNGKLAYTVDLVKGVETDLVIVDTVLYGRLNAEEQPLGKAIFLRECAQCHGANVDIAGPKLAGIAKRRNNEWLVKMVTNGDTLIAEGNKDAIALYEKYGQIKHPNFERLDKEQIFAVINYIKSFK</sequence>
<keyword evidence="7" id="KW-1185">Reference proteome</keyword>
<organism evidence="6 7">
    <name type="scientific">Taibaiella soli</name>
    <dbReference type="NCBI Taxonomy" id="1649169"/>
    <lineage>
        <taxon>Bacteria</taxon>
        <taxon>Pseudomonadati</taxon>
        <taxon>Bacteroidota</taxon>
        <taxon>Chitinophagia</taxon>
        <taxon>Chitinophagales</taxon>
        <taxon>Chitinophagaceae</taxon>
        <taxon>Taibaiella</taxon>
    </lineage>
</organism>
<dbReference type="Gene3D" id="3.90.930.1">
    <property type="match status" value="1"/>
</dbReference>
<keyword evidence="3 4" id="KW-0408">Iron</keyword>
<dbReference type="InterPro" id="IPR009056">
    <property type="entry name" value="Cyt_c-like_dom"/>
</dbReference>
<dbReference type="OrthoDB" id="955119at2"/>
<dbReference type="SUPFAM" id="SSF46626">
    <property type="entry name" value="Cytochrome c"/>
    <property type="match status" value="1"/>
</dbReference>
<dbReference type="Proteomes" id="UP000248745">
    <property type="component" value="Unassembled WGS sequence"/>
</dbReference>
<evidence type="ECO:0000256" key="4">
    <source>
        <dbReference type="PROSITE-ProRule" id="PRU00433"/>
    </source>
</evidence>
<dbReference type="EMBL" id="QKTW01000011">
    <property type="protein sequence ID" value="PZF73607.1"/>
    <property type="molecule type" value="Genomic_DNA"/>
</dbReference>
<dbReference type="RefSeq" id="WP_110998333.1">
    <property type="nucleotide sequence ID" value="NZ_QKTW01000011.1"/>
</dbReference>